<proteinExistence type="predicted"/>
<dbReference type="Proteomes" id="UP000008068">
    <property type="component" value="Unassembled WGS sequence"/>
</dbReference>
<reference evidence="3" key="1">
    <citation type="submission" date="2011-07" db="EMBL/GenBank/DDBJ databases">
        <authorList>
            <consortium name="Caenorhabditis brenneri Sequencing and Analysis Consortium"/>
            <person name="Wilson R.K."/>
        </authorList>
    </citation>
    <scope>NUCLEOTIDE SEQUENCE [LARGE SCALE GENOMIC DNA]</scope>
    <source>
        <strain evidence="3">PB2801</strain>
    </source>
</reference>
<feature type="compositionally biased region" description="Pro residues" evidence="1">
    <location>
        <begin position="285"/>
        <end position="294"/>
    </location>
</feature>
<feature type="compositionally biased region" description="Basic residues" evidence="1">
    <location>
        <begin position="70"/>
        <end position="79"/>
    </location>
</feature>
<feature type="compositionally biased region" description="Basic and acidic residues" evidence="1">
    <location>
        <begin position="114"/>
        <end position="126"/>
    </location>
</feature>
<dbReference type="AlphaFoldDB" id="G0MCD2"/>
<name>G0MCD2_CAEBE</name>
<feature type="region of interest" description="Disordered" evidence="1">
    <location>
        <begin position="191"/>
        <end position="322"/>
    </location>
</feature>
<feature type="compositionally biased region" description="Low complexity" evidence="1">
    <location>
        <begin position="297"/>
        <end position="308"/>
    </location>
</feature>
<accession>G0MCD2</accession>
<gene>
    <name evidence="2" type="ORF">CAEBREN_32758</name>
</gene>
<feature type="compositionally biased region" description="Basic and acidic residues" evidence="1">
    <location>
        <begin position="191"/>
        <end position="203"/>
    </location>
</feature>
<feature type="compositionally biased region" description="Acidic residues" evidence="1">
    <location>
        <begin position="309"/>
        <end position="322"/>
    </location>
</feature>
<protein>
    <submittedName>
        <fullName evidence="2">Uncharacterized protein</fullName>
    </submittedName>
</protein>
<dbReference type="HOGENOM" id="CLU_774390_0_0_1"/>
<feature type="region of interest" description="Disordered" evidence="1">
    <location>
        <begin position="32"/>
        <end position="152"/>
    </location>
</feature>
<dbReference type="InParanoid" id="G0MCD2"/>
<evidence type="ECO:0000256" key="1">
    <source>
        <dbReference type="SAM" id="MobiDB-lite"/>
    </source>
</evidence>
<feature type="compositionally biased region" description="Low complexity" evidence="1">
    <location>
        <begin position="97"/>
        <end position="110"/>
    </location>
</feature>
<evidence type="ECO:0000313" key="2">
    <source>
        <dbReference type="EMBL" id="EGT45748.1"/>
    </source>
</evidence>
<sequence length="358" mass="41307">MADFDEYFYQSITTTLEQKSSLDEIQMSRKQRYYQRLNRPKPPPEDAITKKRKKLWVKDDSDDEMPKATPKIKRPRKKAAPKENVVEVIVLDGDTETSSSSFTPPVTSKPAPEVTKKLEMEKKDPLVDDDEGKAPEPAIQIEDEEPPKMTPHELRLRGRLPTWYHERQAHRAALLQKNLERKEIRLKMEKEMAEKQAEEDKKEERRKRDRERKREKTILKKIGDEGGTSGKGRKDLKAMVRENNQNLDEKLERKREKQEKHMITDPSLDPSLISLGAPEIVPWAPKRPPQPPKKTSPDPSLPSTSSSSESEDLQPLEEEDVPMELVENSGVQNLDDNLFDPVDFADMVIDSPTVRRGF</sequence>
<evidence type="ECO:0000313" key="3">
    <source>
        <dbReference type="Proteomes" id="UP000008068"/>
    </source>
</evidence>
<organism evidence="3">
    <name type="scientific">Caenorhabditis brenneri</name>
    <name type="common">Nematode worm</name>
    <dbReference type="NCBI Taxonomy" id="135651"/>
    <lineage>
        <taxon>Eukaryota</taxon>
        <taxon>Metazoa</taxon>
        <taxon>Ecdysozoa</taxon>
        <taxon>Nematoda</taxon>
        <taxon>Chromadorea</taxon>
        <taxon>Rhabditida</taxon>
        <taxon>Rhabditina</taxon>
        <taxon>Rhabditomorpha</taxon>
        <taxon>Rhabditoidea</taxon>
        <taxon>Rhabditidae</taxon>
        <taxon>Peloderinae</taxon>
        <taxon>Caenorhabditis</taxon>
    </lineage>
</organism>
<feature type="compositionally biased region" description="Basic and acidic residues" evidence="1">
    <location>
        <begin position="247"/>
        <end position="263"/>
    </location>
</feature>
<dbReference type="EMBL" id="GL379789">
    <property type="protein sequence ID" value="EGT45748.1"/>
    <property type="molecule type" value="Genomic_DNA"/>
</dbReference>
<keyword evidence="3" id="KW-1185">Reference proteome</keyword>
<dbReference type="eggNOG" id="ENOG502TINS">
    <property type="taxonomic scope" value="Eukaryota"/>
</dbReference>
<feature type="compositionally biased region" description="Basic and acidic residues" evidence="1">
    <location>
        <begin position="212"/>
        <end position="224"/>
    </location>
</feature>